<proteinExistence type="predicted"/>
<name>A0A914MCI5_MELIC</name>
<dbReference type="WBParaSite" id="Minc3s01511g24391">
    <property type="protein sequence ID" value="Minc3s01511g24391"/>
    <property type="gene ID" value="Minc3s01511g24391"/>
</dbReference>
<protein>
    <submittedName>
        <fullName evidence="2">Uncharacterized protein</fullName>
    </submittedName>
</protein>
<keyword evidence="1" id="KW-1185">Reference proteome</keyword>
<reference evidence="2" key="1">
    <citation type="submission" date="2022-11" db="UniProtKB">
        <authorList>
            <consortium name="WormBaseParasite"/>
        </authorList>
    </citation>
    <scope>IDENTIFICATION</scope>
</reference>
<organism evidence="1 2">
    <name type="scientific">Meloidogyne incognita</name>
    <name type="common">Southern root-knot nematode worm</name>
    <name type="synonym">Oxyuris incognita</name>
    <dbReference type="NCBI Taxonomy" id="6306"/>
    <lineage>
        <taxon>Eukaryota</taxon>
        <taxon>Metazoa</taxon>
        <taxon>Ecdysozoa</taxon>
        <taxon>Nematoda</taxon>
        <taxon>Chromadorea</taxon>
        <taxon>Rhabditida</taxon>
        <taxon>Tylenchina</taxon>
        <taxon>Tylenchomorpha</taxon>
        <taxon>Tylenchoidea</taxon>
        <taxon>Meloidogynidae</taxon>
        <taxon>Meloidogyninae</taxon>
        <taxon>Meloidogyne</taxon>
        <taxon>Meloidogyne incognita group</taxon>
    </lineage>
</organism>
<dbReference type="Proteomes" id="UP000887563">
    <property type="component" value="Unplaced"/>
</dbReference>
<dbReference type="AlphaFoldDB" id="A0A914MCI5"/>
<evidence type="ECO:0000313" key="2">
    <source>
        <dbReference type="WBParaSite" id="Minc3s01511g24391"/>
    </source>
</evidence>
<accession>A0A914MCI5</accession>
<sequence>MTADLNVAAVVDGDEQQLHLLKQPIVVVDVELFVVAFVELVQQLLFEQPLVVEQHVVLAVGAVNDGLLLLQRPLVVAKKIN</sequence>
<evidence type="ECO:0000313" key="1">
    <source>
        <dbReference type="Proteomes" id="UP000887563"/>
    </source>
</evidence>